<dbReference type="AlphaFoldDB" id="A0A9E5DB85"/>
<sequence>MENDPFKQIQRQIDELKRQLDEKDNRIADLDEQIVELTTYINMLNERFIGHSDEMKELFDANPSQKRGIYARDSIVYSADTEELK</sequence>
<proteinExistence type="predicted"/>
<gene>
    <name evidence="2" type="ORF">KDK67_06510</name>
</gene>
<feature type="coiled-coil region" evidence="1">
    <location>
        <begin position="6"/>
        <end position="47"/>
    </location>
</feature>
<keyword evidence="3" id="KW-1185">Reference proteome</keyword>
<evidence type="ECO:0000256" key="1">
    <source>
        <dbReference type="SAM" id="Coils"/>
    </source>
</evidence>
<evidence type="ECO:0000313" key="3">
    <source>
        <dbReference type="Proteomes" id="UP001056766"/>
    </source>
</evidence>
<reference evidence="2" key="1">
    <citation type="journal article" date="2021" name="mSystems">
        <title>Bacteria and Archaea Synergistically Convert Glycine Betaine to Biogenic Methane in the Formosa Cold Seep of the South China Sea.</title>
        <authorList>
            <person name="Li L."/>
            <person name="Zhang W."/>
            <person name="Zhang S."/>
            <person name="Song L."/>
            <person name="Sun Q."/>
            <person name="Zhang H."/>
            <person name="Xiang H."/>
            <person name="Dong X."/>
        </authorList>
    </citation>
    <scope>NUCLEOTIDE SEQUENCE</scope>
    <source>
        <strain evidence="2">LLY</strain>
    </source>
</reference>
<name>A0A9E5DB85_9EURY</name>
<organism evidence="2 3">
    <name type="scientific">Methanococcoides seepicolus</name>
    <dbReference type="NCBI Taxonomy" id="2828780"/>
    <lineage>
        <taxon>Archaea</taxon>
        <taxon>Methanobacteriati</taxon>
        <taxon>Methanobacteriota</taxon>
        <taxon>Stenosarchaea group</taxon>
        <taxon>Methanomicrobia</taxon>
        <taxon>Methanosarcinales</taxon>
        <taxon>Methanosarcinaceae</taxon>
        <taxon>Methanococcoides</taxon>
    </lineage>
</organism>
<dbReference type="Proteomes" id="UP001056766">
    <property type="component" value="Unassembled WGS sequence"/>
</dbReference>
<dbReference type="RefSeq" id="WP_250868008.1">
    <property type="nucleotide sequence ID" value="NZ_JAGSOI010000020.1"/>
</dbReference>
<dbReference type="Gene3D" id="1.20.5.340">
    <property type="match status" value="1"/>
</dbReference>
<evidence type="ECO:0000313" key="2">
    <source>
        <dbReference type="EMBL" id="MCM1986652.1"/>
    </source>
</evidence>
<comment type="caution">
    <text evidence="2">The sequence shown here is derived from an EMBL/GenBank/DDBJ whole genome shotgun (WGS) entry which is preliminary data.</text>
</comment>
<reference evidence="2" key="2">
    <citation type="submission" date="2021-04" db="EMBL/GenBank/DDBJ databases">
        <authorList>
            <person name="Dong X."/>
        </authorList>
    </citation>
    <scope>NUCLEOTIDE SEQUENCE</scope>
    <source>
        <strain evidence="2">LLY</strain>
    </source>
</reference>
<keyword evidence="1" id="KW-0175">Coiled coil</keyword>
<protein>
    <submittedName>
        <fullName evidence="2">Uncharacterized protein</fullName>
    </submittedName>
</protein>
<dbReference type="EMBL" id="JAGSOI010000020">
    <property type="protein sequence ID" value="MCM1986652.1"/>
    <property type="molecule type" value="Genomic_DNA"/>
</dbReference>
<accession>A0A9E5DB85</accession>